<comment type="caution">
    <text evidence="3">The sequence shown here is derived from an EMBL/GenBank/DDBJ whole genome shotgun (WGS) entry which is preliminary data.</text>
</comment>
<proteinExistence type="predicted"/>
<reference evidence="3 4" key="1">
    <citation type="journal article" date="2019" name="Int. J. Syst. Evol. Microbiol.">
        <title>The Global Catalogue of Microorganisms (GCM) 10K type strain sequencing project: providing services to taxonomists for standard genome sequencing and annotation.</title>
        <authorList>
            <consortium name="The Broad Institute Genomics Platform"/>
            <consortium name="The Broad Institute Genome Sequencing Center for Infectious Disease"/>
            <person name="Wu L."/>
            <person name="Ma J."/>
        </authorList>
    </citation>
    <scope>NUCLEOTIDE SEQUENCE [LARGE SCALE GENOMIC DNA]</scope>
    <source>
        <strain evidence="3 4">JCM 16009</strain>
    </source>
</reference>
<gene>
    <name evidence="3" type="ORF">GCM10009836_37470</name>
</gene>
<feature type="compositionally biased region" description="Acidic residues" evidence="1">
    <location>
        <begin position="372"/>
        <end position="385"/>
    </location>
</feature>
<evidence type="ECO:0000256" key="1">
    <source>
        <dbReference type="SAM" id="MobiDB-lite"/>
    </source>
</evidence>
<sequence length="385" mass="40148">MTGDGELALADIAAGQWGLVTTPQAVVVGLSRVQLSRLCKAGALIRLLHGVYALRGAMGTENIELRAAWLALDPRRLATDRLGDGPHGLVVSHASAAAFRGLGDLDADRHEFTAPSRKQTRRDDLRLHRGVLAADEVTVYRGLPVTTPLRTVVDLLADGHDGGHVAGVVADALRLRMLNPDELAGRIGHFAPRFGLPRGDGNALMRHLEELGGVSEQVDADKVAEIARAARLPVSAILDALSETRAGHARLAQQAIDLQAAANLLEVAGVSSAIEKLAAAAVPKVDPTNLLGPATYESLATALSNPELQKTVNMSAVAQGTLAAVGPKLSASEISGISAIVEQALASHTAGISSAARRALAGIRQSPGVESQDNDQQDDDHEGDE</sequence>
<dbReference type="Pfam" id="PF13338">
    <property type="entry name" value="AbiEi_4"/>
    <property type="match status" value="1"/>
</dbReference>
<accession>A0ABN2N5T0</accession>
<evidence type="ECO:0000313" key="4">
    <source>
        <dbReference type="Proteomes" id="UP001500449"/>
    </source>
</evidence>
<name>A0ABN2N5T0_9PSEU</name>
<protein>
    <recommendedName>
        <fullName evidence="2">AbiEi antitoxin N-terminal domain-containing protein</fullName>
    </recommendedName>
</protein>
<organism evidence="3 4">
    <name type="scientific">Pseudonocardia ailaonensis</name>
    <dbReference type="NCBI Taxonomy" id="367279"/>
    <lineage>
        <taxon>Bacteria</taxon>
        <taxon>Bacillati</taxon>
        <taxon>Actinomycetota</taxon>
        <taxon>Actinomycetes</taxon>
        <taxon>Pseudonocardiales</taxon>
        <taxon>Pseudonocardiaceae</taxon>
        <taxon>Pseudonocardia</taxon>
    </lineage>
</organism>
<keyword evidence="4" id="KW-1185">Reference proteome</keyword>
<dbReference type="EMBL" id="BAAAQK010000011">
    <property type="protein sequence ID" value="GAA1853914.1"/>
    <property type="molecule type" value="Genomic_DNA"/>
</dbReference>
<feature type="domain" description="AbiEi antitoxin N-terminal" evidence="2">
    <location>
        <begin position="9"/>
        <end position="54"/>
    </location>
</feature>
<dbReference type="Proteomes" id="UP001500449">
    <property type="component" value="Unassembled WGS sequence"/>
</dbReference>
<dbReference type="InterPro" id="IPR025159">
    <property type="entry name" value="AbiEi_N"/>
</dbReference>
<dbReference type="RefSeq" id="WP_344418371.1">
    <property type="nucleotide sequence ID" value="NZ_BAAAQK010000011.1"/>
</dbReference>
<feature type="region of interest" description="Disordered" evidence="1">
    <location>
        <begin position="362"/>
        <end position="385"/>
    </location>
</feature>
<evidence type="ECO:0000259" key="2">
    <source>
        <dbReference type="Pfam" id="PF13338"/>
    </source>
</evidence>
<evidence type="ECO:0000313" key="3">
    <source>
        <dbReference type="EMBL" id="GAA1853914.1"/>
    </source>
</evidence>